<reference evidence="1" key="1">
    <citation type="journal article" date="2021" name="New Phytol.">
        <title>Evolutionary innovations through gain and loss of genes in the ectomycorrhizal Boletales.</title>
        <authorList>
            <person name="Wu G."/>
            <person name="Miyauchi S."/>
            <person name="Morin E."/>
            <person name="Kuo A."/>
            <person name="Drula E."/>
            <person name="Varga T."/>
            <person name="Kohler A."/>
            <person name="Feng B."/>
            <person name="Cao Y."/>
            <person name="Lipzen A."/>
            <person name="Daum C."/>
            <person name="Hundley H."/>
            <person name="Pangilinan J."/>
            <person name="Johnson J."/>
            <person name="Barry K."/>
            <person name="LaButti K."/>
            <person name="Ng V."/>
            <person name="Ahrendt S."/>
            <person name="Min B."/>
            <person name="Choi I.G."/>
            <person name="Park H."/>
            <person name="Plett J.M."/>
            <person name="Magnuson J."/>
            <person name="Spatafora J.W."/>
            <person name="Nagy L.G."/>
            <person name="Henrissat B."/>
            <person name="Grigoriev I.V."/>
            <person name="Yang Z.L."/>
            <person name="Xu J."/>
            <person name="Martin F.M."/>
        </authorList>
    </citation>
    <scope>NUCLEOTIDE SEQUENCE</scope>
    <source>
        <strain evidence="1">ATCC 28755</strain>
    </source>
</reference>
<proteinExistence type="predicted"/>
<evidence type="ECO:0000313" key="2">
    <source>
        <dbReference type="Proteomes" id="UP000790377"/>
    </source>
</evidence>
<keyword evidence="2" id="KW-1185">Reference proteome</keyword>
<gene>
    <name evidence="1" type="ORF">BJ138DRAFT_1102149</name>
</gene>
<dbReference type="EMBL" id="MU267728">
    <property type="protein sequence ID" value="KAH7910082.1"/>
    <property type="molecule type" value="Genomic_DNA"/>
</dbReference>
<protein>
    <submittedName>
        <fullName evidence="1">Carbohydrate-binding module family 13 protein</fullName>
    </submittedName>
</protein>
<organism evidence="1 2">
    <name type="scientific">Hygrophoropsis aurantiaca</name>
    <dbReference type="NCBI Taxonomy" id="72124"/>
    <lineage>
        <taxon>Eukaryota</taxon>
        <taxon>Fungi</taxon>
        <taxon>Dikarya</taxon>
        <taxon>Basidiomycota</taxon>
        <taxon>Agaricomycotina</taxon>
        <taxon>Agaricomycetes</taxon>
        <taxon>Agaricomycetidae</taxon>
        <taxon>Boletales</taxon>
        <taxon>Coniophorineae</taxon>
        <taxon>Hygrophoropsidaceae</taxon>
        <taxon>Hygrophoropsis</taxon>
    </lineage>
</organism>
<accession>A0ACB8ABJ1</accession>
<comment type="caution">
    <text evidence="1">The sequence shown here is derived from an EMBL/GenBank/DDBJ whole genome shotgun (WGS) entry which is preliminary data.</text>
</comment>
<evidence type="ECO:0000313" key="1">
    <source>
        <dbReference type="EMBL" id="KAH7910082.1"/>
    </source>
</evidence>
<sequence>MSASIQSGGTYVLINAQSHTALDLSGGDKRSITGWELNNGDNQKWEFYQEQDGKWTIKSKGSDLFLGIEHGREHGNYTPVVPVPHPFHWDIFHDEKDDSLFRIFVHGTTFNIDLSDKGNAADGTPVHLWTKWSGRNQCWELKPAS</sequence>
<dbReference type="Proteomes" id="UP000790377">
    <property type="component" value="Unassembled WGS sequence"/>
</dbReference>
<name>A0ACB8ABJ1_9AGAM</name>